<comment type="caution">
    <text evidence="1">The sequence shown here is derived from an EMBL/GenBank/DDBJ whole genome shotgun (WGS) entry which is preliminary data.</text>
</comment>
<name>A0A6I3SIU8_HELMO</name>
<dbReference type="RefSeq" id="WP_155475915.1">
    <property type="nucleotide sequence ID" value="NZ_WNKU01000006.1"/>
</dbReference>
<dbReference type="AlphaFoldDB" id="A0A6I3SIU8"/>
<dbReference type="SUPFAM" id="SSF102588">
    <property type="entry name" value="LmbE-like"/>
    <property type="match status" value="1"/>
</dbReference>
<dbReference type="Pfam" id="PF02585">
    <property type="entry name" value="PIG-L"/>
    <property type="match status" value="1"/>
</dbReference>
<dbReference type="OrthoDB" id="9815144at2"/>
<accession>A0A6I3SIU8</accession>
<gene>
    <name evidence="1" type="ORF">GJ688_07440</name>
</gene>
<dbReference type="GO" id="GO:0016811">
    <property type="term" value="F:hydrolase activity, acting on carbon-nitrogen (but not peptide) bonds, in linear amides"/>
    <property type="evidence" value="ECO:0007669"/>
    <property type="project" value="TreeGrafter"/>
</dbReference>
<dbReference type="PANTHER" id="PTHR12993">
    <property type="entry name" value="N-ACETYLGLUCOSAMINYL-PHOSPHATIDYLINOSITOL DE-N-ACETYLASE-RELATED"/>
    <property type="match status" value="1"/>
</dbReference>
<proteinExistence type="predicted"/>
<protein>
    <submittedName>
        <fullName evidence="1">PIG-L family deacetylase</fullName>
    </submittedName>
</protein>
<dbReference type="InterPro" id="IPR024078">
    <property type="entry name" value="LmbE-like_dom_sf"/>
</dbReference>
<evidence type="ECO:0000313" key="2">
    <source>
        <dbReference type="Proteomes" id="UP000430670"/>
    </source>
</evidence>
<evidence type="ECO:0000313" key="1">
    <source>
        <dbReference type="EMBL" id="MTV48813.1"/>
    </source>
</evidence>
<dbReference type="EMBL" id="WNKU01000006">
    <property type="protein sequence ID" value="MTV48813.1"/>
    <property type="molecule type" value="Genomic_DNA"/>
</dbReference>
<reference evidence="1 2" key="1">
    <citation type="submission" date="2019-11" db="EMBL/GenBank/DDBJ databases">
        <title>Whole-genome sequence of a the green, strictly anaerobic photosynthetic bacterium Heliobacillus mobilis DSM 6151.</title>
        <authorList>
            <person name="Kyndt J.A."/>
            <person name="Meyer T.E."/>
        </authorList>
    </citation>
    <scope>NUCLEOTIDE SEQUENCE [LARGE SCALE GENOMIC DNA]</scope>
    <source>
        <strain evidence="1 2">DSM 6151</strain>
    </source>
</reference>
<dbReference type="Proteomes" id="UP000430670">
    <property type="component" value="Unassembled WGS sequence"/>
</dbReference>
<keyword evidence="2" id="KW-1185">Reference proteome</keyword>
<dbReference type="PANTHER" id="PTHR12993:SF11">
    <property type="entry name" value="N-ACETYLGLUCOSAMINYL-PHOSPHATIDYLINOSITOL DE-N-ACETYLASE"/>
    <property type="match status" value="1"/>
</dbReference>
<organism evidence="1 2">
    <name type="scientific">Heliobacterium mobile</name>
    <name type="common">Heliobacillus mobilis</name>
    <dbReference type="NCBI Taxonomy" id="28064"/>
    <lineage>
        <taxon>Bacteria</taxon>
        <taxon>Bacillati</taxon>
        <taxon>Bacillota</taxon>
        <taxon>Clostridia</taxon>
        <taxon>Eubacteriales</taxon>
        <taxon>Heliobacteriaceae</taxon>
        <taxon>Heliobacterium</taxon>
    </lineage>
</organism>
<dbReference type="InterPro" id="IPR003737">
    <property type="entry name" value="GlcNAc_PI_deacetylase-related"/>
</dbReference>
<dbReference type="Gene3D" id="3.40.50.10320">
    <property type="entry name" value="LmbE-like"/>
    <property type="match status" value="1"/>
</dbReference>
<sequence length="282" mass="31870">MLGGPGAVEQAEWIRRDGQLETNREKRFAGKRLMAILAHPDDESFGMGGTLARYKDLGAETVLVCATRGEAGKCGDPPLCWPEDLGQFREEETRRACAVLQIDQLHFLDYRDQDTNVAPPWEIVGKVIALIRRYRPDVLVTFGPEGLSGHKDHTSIGHYATMAYLLSGSTDAYRGYEPYQCPYLYYICLHPGMSRTMGRGFSRPTSQIHVAVPVRQYLPQKRAAIDCHQTQIGSIRRIGYLSGPSIDDPELDQLRSFEYYHQVFPQIPLRDDGEGMRSELFE</sequence>